<dbReference type="SMART" id="SM00257">
    <property type="entry name" value="LysM"/>
    <property type="match status" value="1"/>
</dbReference>
<accession>A0A6J4HJP3</accession>
<proteinExistence type="predicted"/>
<name>A0A6J4HJP3_9ACTN</name>
<dbReference type="InterPro" id="IPR018911">
    <property type="entry name" value="Gmad2_Ig-like_dom"/>
</dbReference>
<dbReference type="AlphaFoldDB" id="A0A6J4HJP3"/>
<dbReference type="EMBL" id="CADCTB010000062">
    <property type="protein sequence ID" value="CAA9226811.1"/>
    <property type="molecule type" value="Genomic_DNA"/>
</dbReference>
<protein>
    <submittedName>
        <fullName evidence="2">Spore_germinatiuon_Immunoglobulin-like</fullName>
    </submittedName>
</protein>
<dbReference type="Pfam" id="PF10648">
    <property type="entry name" value="Gmad2"/>
    <property type="match status" value="1"/>
</dbReference>
<dbReference type="Pfam" id="PF01476">
    <property type="entry name" value="LysM"/>
    <property type="match status" value="1"/>
</dbReference>
<dbReference type="PANTHER" id="PTHR34700">
    <property type="entry name" value="POTASSIUM BINDING PROTEIN KBP"/>
    <property type="match status" value="1"/>
</dbReference>
<dbReference type="PANTHER" id="PTHR34700:SF4">
    <property type="entry name" value="PHAGE-LIKE ELEMENT PBSX PROTEIN XKDP"/>
    <property type="match status" value="1"/>
</dbReference>
<dbReference type="PROSITE" id="PS51782">
    <property type="entry name" value="LYSM"/>
    <property type="match status" value="1"/>
</dbReference>
<dbReference type="InterPro" id="IPR036779">
    <property type="entry name" value="LysM_dom_sf"/>
</dbReference>
<reference evidence="2" key="1">
    <citation type="submission" date="2020-02" db="EMBL/GenBank/DDBJ databases">
        <authorList>
            <person name="Meier V. D."/>
        </authorList>
    </citation>
    <scope>NUCLEOTIDE SEQUENCE</scope>
    <source>
        <strain evidence="2">AVDCRST_MAG10</strain>
    </source>
</reference>
<dbReference type="InterPro" id="IPR018392">
    <property type="entry name" value="LysM"/>
</dbReference>
<dbReference type="CDD" id="cd00118">
    <property type="entry name" value="LysM"/>
    <property type="match status" value="1"/>
</dbReference>
<dbReference type="InterPro" id="IPR052196">
    <property type="entry name" value="Bact_Kbp"/>
</dbReference>
<evidence type="ECO:0000313" key="2">
    <source>
        <dbReference type="EMBL" id="CAA9226811.1"/>
    </source>
</evidence>
<evidence type="ECO:0000259" key="1">
    <source>
        <dbReference type="PROSITE" id="PS51782"/>
    </source>
</evidence>
<gene>
    <name evidence="2" type="ORF">AVDCRST_MAG10-973</name>
</gene>
<organism evidence="2">
    <name type="scientific">uncultured Acidimicrobiales bacterium</name>
    <dbReference type="NCBI Taxonomy" id="310071"/>
    <lineage>
        <taxon>Bacteria</taxon>
        <taxon>Bacillati</taxon>
        <taxon>Actinomycetota</taxon>
        <taxon>Acidimicrobiia</taxon>
        <taxon>Acidimicrobiales</taxon>
        <taxon>environmental samples</taxon>
    </lineage>
</organism>
<dbReference type="Gene3D" id="3.10.350.10">
    <property type="entry name" value="LysM domain"/>
    <property type="match status" value="1"/>
</dbReference>
<sequence length="168" mass="17932">MAMYPRMKVLQPQPFDIVDQGVQIAGVGSGFEATIGLRVRDGNSQQLVRDFVNTGGTGVLGNFQAAPELPGVPDTPDGFVEVFDAGGADVPANMVVVPVVFGEHLVPGYFGFALRTVVQGDTLSGISQEAYGDASLYLRIFHANRNQISDPNLIFPGQQLRVPMGNQI</sequence>
<feature type="domain" description="LysM" evidence="1">
    <location>
        <begin position="113"/>
        <end position="162"/>
    </location>
</feature>